<dbReference type="AlphaFoldDB" id="W9GHR6"/>
<accession>W9GHR6</accession>
<dbReference type="RefSeq" id="WP_034800601.1">
    <property type="nucleotide sequence ID" value="NZ_AWSA01000002.1"/>
</dbReference>
<proteinExistence type="predicted"/>
<dbReference type="FunFam" id="2.60.120.590:FF:000011">
    <property type="entry name" value="Alpha-ketoglutarate-dependent dioxygenase AlkB"/>
    <property type="match status" value="1"/>
</dbReference>
<dbReference type="SUPFAM" id="SSF51197">
    <property type="entry name" value="Clavaminate synthase-like"/>
    <property type="match status" value="1"/>
</dbReference>
<keyword evidence="3" id="KW-1185">Reference proteome</keyword>
<dbReference type="InterPro" id="IPR005123">
    <property type="entry name" value="Oxoglu/Fe-dep_dioxygenase_dom"/>
</dbReference>
<name>W9GHR6_9MICO</name>
<sequence length="220" mass="24344">MDLVLQGSLLDLTDEMTLRDVGTGLRRTHLGRGAWVDVRPGWLAAGDALFTALLHDVPWHAERRQMYESVVSVPRLTKFYGAGERLPHPLLDRAREALSAHYHDELGEPFVTAGLCLYRDGRDSVAWHGDRIGRSNEHDTIIAILSLGSARTLALRPRDGGAMPGWLPEMSKKSLRYPLGHGDLVVMGGSCQRTWDHAVPKTSEPVGPRISVQFRVAGVR</sequence>
<evidence type="ECO:0000259" key="1">
    <source>
        <dbReference type="PROSITE" id="PS51471"/>
    </source>
</evidence>
<evidence type="ECO:0000313" key="3">
    <source>
        <dbReference type="Proteomes" id="UP000019489"/>
    </source>
</evidence>
<reference evidence="2 3" key="1">
    <citation type="submission" date="2013-08" db="EMBL/GenBank/DDBJ databases">
        <title>Intrasporangium oryzae NRRL B-24470.</title>
        <authorList>
            <person name="Liu H."/>
            <person name="Wang G."/>
        </authorList>
    </citation>
    <scope>NUCLEOTIDE SEQUENCE [LARGE SCALE GENOMIC DNA]</scope>
    <source>
        <strain evidence="2 3">NRRL B-24470</strain>
    </source>
</reference>
<dbReference type="Pfam" id="PF13532">
    <property type="entry name" value="2OG-FeII_Oxy_2"/>
    <property type="match status" value="1"/>
</dbReference>
<feature type="domain" description="Fe2OG dioxygenase" evidence="1">
    <location>
        <begin position="109"/>
        <end position="218"/>
    </location>
</feature>
<dbReference type="Gene3D" id="2.60.120.590">
    <property type="entry name" value="Alpha-ketoglutarate-dependent dioxygenase AlkB-like"/>
    <property type="match status" value="1"/>
</dbReference>
<dbReference type="PANTHER" id="PTHR31212:SF4">
    <property type="entry name" value="ALPHA-KETOGLUTARATE-DEPENDENT DIOXYGENASE ALKB HOMOLOG 3"/>
    <property type="match status" value="1"/>
</dbReference>
<protein>
    <submittedName>
        <fullName evidence="2">DNA repair protein</fullName>
    </submittedName>
</protein>
<organism evidence="2 3">
    <name type="scientific">Intrasporangium oryzae NRRL B-24470</name>
    <dbReference type="NCBI Taxonomy" id="1386089"/>
    <lineage>
        <taxon>Bacteria</taxon>
        <taxon>Bacillati</taxon>
        <taxon>Actinomycetota</taxon>
        <taxon>Actinomycetes</taxon>
        <taxon>Micrococcales</taxon>
        <taxon>Intrasporangiaceae</taxon>
        <taxon>Intrasporangium</taxon>
    </lineage>
</organism>
<dbReference type="InterPro" id="IPR032854">
    <property type="entry name" value="ALKBH3"/>
</dbReference>
<dbReference type="PROSITE" id="PS51471">
    <property type="entry name" value="FE2OG_OXY"/>
    <property type="match status" value="1"/>
</dbReference>
<dbReference type="GO" id="GO:0006307">
    <property type="term" value="P:DNA alkylation repair"/>
    <property type="evidence" value="ECO:0007669"/>
    <property type="project" value="InterPro"/>
</dbReference>
<dbReference type="STRING" id="1386089.N865_17015"/>
<gene>
    <name evidence="2" type="ORF">N865_17015</name>
</gene>
<dbReference type="EMBL" id="AWSA01000002">
    <property type="protein sequence ID" value="EWT03429.1"/>
    <property type="molecule type" value="Genomic_DNA"/>
</dbReference>
<dbReference type="InterPro" id="IPR037151">
    <property type="entry name" value="AlkB-like_sf"/>
</dbReference>
<dbReference type="OrthoDB" id="190276at2"/>
<dbReference type="InterPro" id="IPR027450">
    <property type="entry name" value="AlkB-like"/>
</dbReference>
<dbReference type="PATRIC" id="fig|1386089.3.peg.230"/>
<comment type="caution">
    <text evidence="2">The sequence shown here is derived from an EMBL/GenBank/DDBJ whole genome shotgun (WGS) entry which is preliminary data.</text>
</comment>
<evidence type="ECO:0000313" key="2">
    <source>
        <dbReference type="EMBL" id="EWT03429.1"/>
    </source>
</evidence>
<dbReference type="PANTHER" id="PTHR31212">
    <property type="entry name" value="ALPHA-KETOGLUTARATE-DEPENDENT DIOXYGENASE ALKB HOMOLOG 3"/>
    <property type="match status" value="1"/>
</dbReference>
<dbReference type="GO" id="GO:0051213">
    <property type="term" value="F:dioxygenase activity"/>
    <property type="evidence" value="ECO:0007669"/>
    <property type="project" value="InterPro"/>
</dbReference>
<dbReference type="eggNOG" id="COG3145">
    <property type="taxonomic scope" value="Bacteria"/>
</dbReference>
<dbReference type="Proteomes" id="UP000019489">
    <property type="component" value="Unassembled WGS sequence"/>
</dbReference>